<keyword evidence="1" id="KW-0238">DNA-binding</keyword>
<gene>
    <name evidence="4" type="ORF">MPP7335_05341</name>
</gene>
<organism evidence="4 5">
    <name type="scientific">Mycolicibacterium parafortuitum</name>
    <name type="common">Mycobacterium parafortuitum</name>
    <dbReference type="NCBI Taxonomy" id="39692"/>
    <lineage>
        <taxon>Bacteria</taxon>
        <taxon>Bacillati</taxon>
        <taxon>Actinomycetota</taxon>
        <taxon>Actinomycetes</taxon>
        <taxon>Mycobacteriales</taxon>
        <taxon>Mycobacteriaceae</taxon>
        <taxon>Mycolicibacterium</taxon>
    </lineage>
</organism>
<sequence length="188" mass="19335">MTVHQLAESAGLSRKMVTQVELGQANPSLRTVDRLAAALGVEFATLAQSPTSGGVEVVARRDDAASSTSATGATLEFRVATSVRPSAELWEGTLPPGARLATSAGPDGSEALIYVIDGTLTLAAQSGPPLNVCATESARVPGDQPYTYSNESSSTTRFVRVFQMGAGVAQEDAKPATAPPPPQTPPNL</sequence>
<evidence type="ECO:0000313" key="4">
    <source>
        <dbReference type="EMBL" id="SRX83561.1"/>
    </source>
</evidence>
<dbReference type="SUPFAM" id="SSF47413">
    <property type="entry name" value="lambda repressor-like DNA-binding domains"/>
    <property type="match status" value="1"/>
</dbReference>
<dbReference type="AlphaFoldDB" id="A0A375YR52"/>
<evidence type="ECO:0000313" key="5">
    <source>
        <dbReference type="Proteomes" id="UP000252008"/>
    </source>
</evidence>
<keyword evidence="5" id="KW-1185">Reference proteome</keyword>
<dbReference type="Gene3D" id="1.10.260.40">
    <property type="entry name" value="lambda repressor-like DNA-binding domains"/>
    <property type="match status" value="1"/>
</dbReference>
<feature type="region of interest" description="Disordered" evidence="2">
    <location>
        <begin position="168"/>
        <end position="188"/>
    </location>
</feature>
<dbReference type="Gene3D" id="2.60.120.10">
    <property type="entry name" value="Jelly Rolls"/>
    <property type="match status" value="1"/>
</dbReference>
<dbReference type="PANTHER" id="PTHR46797">
    <property type="entry name" value="HTH-TYPE TRANSCRIPTIONAL REGULATOR"/>
    <property type="match status" value="1"/>
</dbReference>
<evidence type="ECO:0000259" key="3">
    <source>
        <dbReference type="PROSITE" id="PS50943"/>
    </source>
</evidence>
<dbReference type="InterPro" id="IPR001387">
    <property type="entry name" value="Cro/C1-type_HTH"/>
</dbReference>
<evidence type="ECO:0000256" key="1">
    <source>
        <dbReference type="ARBA" id="ARBA00023125"/>
    </source>
</evidence>
<protein>
    <submittedName>
        <fullName evidence="4">Transcriptional regulator, Xre family [Rubrivivax gelatinosus IL144]</fullName>
    </submittedName>
</protein>
<dbReference type="SUPFAM" id="SSF51182">
    <property type="entry name" value="RmlC-like cupins"/>
    <property type="match status" value="1"/>
</dbReference>
<dbReference type="InterPro" id="IPR050807">
    <property type="entry name" value="TransReg_Diox_bact_type"/>
</dbReference>
<dbReference type="PROSITE" id="PS50943">
    <property type="entry name" value="HTH_CROC1"/>
    <property type="match status" value="1"/>
</dbReference>
<evidence type="ECO:0000256" key="2">
    <source>
        <dbReference type="SAM" id="MobiDB-lite"/>
    </source>
</evidence>
<dbReference type="InterPro" id="IPR011051">
    <property type="entry name" value="RmlC_Cupin_sf"/>
</dbReference>
<dbReference type="GO" id="GO:0005829">
    <property type="term" value="C:cytosol"/>
    <property type="evidence" value="ECO:0007669"/>
    <property type="project" value="TreeGrafter"/>
</dbReference>
<feature type="domain" description="HTH cro/C1-type" evidence="3">
    <location>
        <begin position="1"/>
        <end position="46"/>
    </location>
</feature>
<dbReference type="PANTHER" id="PTHR46797:SF1">
    <property type="entry name" value="METHYLPHOSPHONATE SYNTHASE"/>
    <property type="match status" value="1"/>
</dbReference>
<dbReference type="STRING" id="39692.BST38_21505"/>
<dbReference type="InterPro" id="IPR014710">
    <property type="entry name" value="RmlC-like_jellyroll"/>
</dbReference>
<reference evidence="4 5" key="1">
    <citation type="submission" date="2018-05" db="EMBL/GenBank/DDBJ databases">
        <authorList>
            <consortium name="IHU Genomes"/>
        </authorList>
    </citation>
    <scope>NUCLEOTIDE SEQUENCE [LARGE SCALE GENOMIC DNA]</scope>
    <source>
        <strain evidence="4 5">P7335</strain>
    </source>
</reference>
<dbReference type="Pfam" id="PF01381">
    <property type="entry name" value="HTH_3"/>
    <property type="match status" value="1"/>
</dbReference>
<dbReference type="GO" id="GO:0003700">
    <property type="term" value="F:DNA-binding transcription factor activity"/>
    <property type="evidence" value="ECO:0007669"/>
    <property type="project" value="TreeGrafter"/>
</dbReference>
<proteinExistence type="predicted"/>
<dbReference type="EMBL" id="UEGS01000001">
    <property type="protein sequence ID" value="SRX83561.1"/>
    <property type="molecule type" value="Genomic_DNA"/>
</dbReference>
<dbReference type="CDD" id="cd00093">
    <property type="entry name" value="HTH_XRE"/>
    <property type="match status" value="1"/>
</dbReference>
<dbReference type="InterPro" id="IPR010982">
    <property type="entry name" value="Lambda_DNA-bd_dom_sf"/>
</dbReference>
<dbReference type="Proteomes" id="UP000252008">
    <property type="component" value="Unassembled WGS sequence"/>
</dbReference>
<name>A0A375YR52_MYCPF</name>
<feature type="compositionally biased region" description="Pro residues" evidence="2">
    <location>
        <begin position="177"/>
        <end position="188"/>
    </location>
</feature>
<dbReference type="GO" id="GO:0003677">
    <property type="term" value="F:DNA binding"/>
    <property type="evidence" value="ECO:0007669"/>
    <property type="project" value="UniProtKB-KW"/>
</dbReference>
<accession>A0A375YR52</accession>